<feature type="domain" description="Retrotransposon gag" evidence="1">
    <location>
        <begin position="1"/>
        <end position="86"/>
    </location>
</feature>
<sequence length="120" mass="13909">GSPASWYASIKNLRPNLLLNYHEFLEAFVHCFDDTDKYTTTLAKIRELKQEPGSVASYASKFVEILANLNLDKESKMDYFYDGLKDPVKDDMVFVKKPKSGLFEDYIKLIIPIDNRIYQC</sequence>
<dbReference type="OrthoDB" id="3039162at2759"/>
<dbReference type="Pfam" id="PF03732">
    <property type="entry name" value="Retrotrans_gag"/>
    <property type="match status" value="1"/>
</dbReference>
<reference evidence="2" key="1">
    <citation type="submission" date="2020-07" db="EMBL/GenBank/DDBJ databases">
        <authorList>
            <person name="Nieuwenhuis M."/>
            <person name="Van De Peppel L.J.J."/>
        </authorList>
    </citation>
    <scope>NUCLEOTIDE SEQUENCE</scope>
    <source>
        <strain evidence="2">AP01</strain>
        <tissue evidence="2">Mycelium</tissue>
    </source>
</reference>
<protein>
    <recommendedName>
        <fullName evidence="1">Retrotransposon gag domain-containing protein</fullName>
    </recommendedName>
</protein>
<proteinExistence type="predicted"/>
<name>A0A9P7FYB9_9AGAR</name>
<keyword evidence="3" id="KW-1185">Reference proteome</keyword>
<accession>A0A9P7FYB9</accession>
<reference evidence="2" key="2">
    <citation type="submission" date="2021-10" db="EMBL/GenBank/DDBJ databases">
        <title>Phylogenomics reveals ancestral predisposition of the termite-cultivated fungus Termitomyces towards a domesticated lifestyle.</title>
        <authorList>
            <person name="Auxier B."/>
            <person name="Grum-Grzhimaylo A."/>
            <person name="Cardenas M.E."/>
            <person name="Lodge J.D."/>
            <person name="Laessoe T."/>
            <person name="Pedersen O."/>
            <person name="Smith M.E."/>
            <person name="Kuyper T.W."/>
            <person name="Franco-Molano E.A."/>
            <person name="Baroni T.J."/>
            <person name="Aanen D.K."/>
        </authorList>
    </citation>
    <scope>NUCLEOTIDE SEQUENCE</scope>
    <source>
        <strain evidence="2">AP01</strain>
        <tissue evidence="2">Mycelium</tissue>
    </source>
</reference>
<dbReference type="Proteomes" id="UP000775547">
    <property type="component" value="Unassembled WGS sequence"/>
</dbReference>
<evidence type="ECO:0000313" key="2">
    <source>
        <dbReference type="EMBL" id="KAG5640539.1"/>
    </source>
</evidence>
<feature type="non-terminal residue" evidence="2">
    <location>
        <position position="1"/>
    </location>
</feature>
<dbReference type="InterPro" id="IPR005162">
    <property type="entry name" value="Retrotrans_gag_dom"/>
</dbReference>
<evidence type="ECO:0000259" key="1">
    <source>
        <dbReference type="Pfam" id="PF03732"/>
    </source>
</evidence>
<comment type="caution">
    <text evidence="2">The sequence shown here is derived from an EMBL/GenBank/DDBJ whole genome shotgun (WGS) entry which is preliminary data.</text>
</comment>
<gene>
    <name evidence="2" type="ORF">DXG03_008171</name>
</gene>
<organism evidence="2 3">
    <name type="scientific">Asterophora parasitica</name>
    <dbReference type="NCBI Taxonomy" id="117018"/>
    <lineage>
        <taxon>Eukaryota</taxon>
        <taxon>Fungi</taxon>
        <taxon>Dikarya</taxon>
        <taxon>Basidiomycota</taxon>
        <taxon>Agaricomycotina</taxon>
        <taxon>Agaricomycetes</taxon>
        <taxon>Agaricomycetidae</taxon>
        <taxon>Agaricales</taxon>
        <taxon>Tricholomatineae</taxon>
        <taxon>Lyophyllaceae</taxon>
        <taxon>Asterophora</taxon>
    </lineage>
</organism>
<evidence type="ECO:0000313" key="3">
    <source>
        <dbReference type="Proteomes" id="UP000775547"/>
    </source>
</evidence>
<dbReference type="AlphaFoldDB" id="A0A9P7FYB9"/>
<dbReference type="EMBL" id="JABCKV010000652">
    <property type="protein sequence ID" value="KAG5640539.1"/>
    <property type="molecule type" value="Genomic_DNA"/>
</dbReference>